<reference evidence="4 5" key="1">
    <citation type="submission" date="2024-03" db="EMBL/GenBank/DDBJ databases">
        <title>Pseudoalteromonas qingdaonensis sp. nov., isolated from the intestines of marine benthic organisms.</title>
        <authorList>
            <person name="Lin X."/>
            <person name="Fang S."/>
            <person name="Hu X."/>
        </authorList>
    </citation>
    <scope>NUCLEOTIDE SEQUENCE [LARGE SCALE GENOMIC DNA]</scope>
    <source>
        <strain evidence="4 5">YIC-827</strain>
    </source>
</reference>
<protein>
    <submittedName>
        <fullName evidence="4">Tetratricopeptide repeat protein</fullName>
    </submittedName>
</protein>
<dbReference type="Pfam" id="PF13371">
    <property type="entry name" value="TPR_9"/>
    <property type="match status" value="1"/>
</dbReference>
<evidence type="ECO:0000256" key="2">
    <source>
        <dbReference type="SAM" id="Coils"/>
    </source>
</evidence>
<feature type="domain" description="Protein SirB1 N-terminal" evidence="3">
    <location>
        <begin position="41"/>
        <end position="153"/>
    </location>
</feature>
<dbReference type="EMBL" id="JBCGCU010000007">
    <property type="protein sequence ID" value="MEM0515437.1"/>
    <property type="molecule type" value="Genomic_DNA"/>
</dbReference>
<keyword evidence="2" id="KW-0175">Coiled coil</keyword>
<sequence>MSDVWLDDQFDLEHSYSVSAINRCIAAESRWQAQAQAEQAYTQLQQLEQQAHEIVARYEDDKHQALDAVVDNFYSEWGFSGTHQELPEYRLNSVYFALLYRTGNSLALGIILHGILEDAGFNADLVLVDQSVMVQVHFSDQEHYLIEPTSGQQMWHLQPENAEPEQSPELLIDEEIYKLYLAHQKWAFIAAERFGSALACAELLLELIGDDPYERRDRGYLLNQINRPELAKEDLRFFVEECPDDPGIEIVRHQIDELDNNNNTLH</sequence>
<comment type="similarity">
    <text evidence="1">Belongs to the UPF0162 family.</text>
</comment>
<evidence type="ECO:0000313" key="4">
    <source>
        <dbReference type="EMBL" id="MEM0515437.1"/>
    </source>
</evidence>
<accession>A0ABU9MYQ2</accession>
<dbReference type="InterPro" id="IPR032698">
    <property type="entry name" value="SirB1_N"/>
</dbReference>
<feature type="coiled-coil region" evidence="2">
    <location>
        <begin position="30"/>
        <end position="64"/>
    </location>
</feature>
<evidence type="ECO:0000256" key="1">
    <source>
        <dbReference type="ARBA" id="ARBA00007100"/>
    </source>
</evidence>
<dbReference type="Pfam" id="PF13369">
    <property type="entry name" value="Transglut_core2"/>
    <property type="match status" value="1"/>
</dbReference>
<evidence type="ECO:0000313" key="5">
    <source>
        <dbReference type="Proteomes" id="UP001447008"/>
    </source>
</evidence>
<name>A0ABU9MYQ2_9GAMM</name>
<evidence type="ECO:0000259" key="3">
    <source>
        <dbReference type="Pfam" id="PF13369"/>
    </source>
</evidence>
<dbReference type="Proteomes" id="UP001447008">
    <property type="component" value="Unassembled WGS sequence"/>
</dbReference>
<dbReference type="RefSeq" id="WP_342678061.1">
    <property type="nucleotide sequence ID" value="NZ_JBCGCU010000007.1"/>
</dbReference>
<gene>
    <name evidence="4" type="ORF">WCN91_08360</name>
</gene>
<organism evidence="4 5">
    <name type="scientific">Pseudoalteromonas qingdaonensis</name>
    <dbReference type="NCBI Taxonomy" id="3131913"/>
    <lineage>
        <taxon>Bacteria</taxon>
        <taxon>Pseudomonadati</taxon>
        <taxon>Pseudomonadota</taxon>
        <taxon>Gammaproteobacteria</taxon>
        <taxon>Alteromonadales</taxon>
        <taxon>Pseudoalteromonadaceae</taxon>
        <taxon>Pseudoalteromonas</taxon>
    </lineage>
</organism>
<comment type="caution">
    <text evidence="4">The sequence shown here is derived from an EMBL/GenBank/DDBJ whole genome shotgun (WGS) entry which is preliminary data.</text>
</comment>
<proteinExistence type="inferred from homology"/>
<keyword evidence="5" id="KW-1185">Reference proteome</keyword>